<protein>
    <submittedName>
        <fullName evidence="1">Uncharacterized protein</fullName>
    </submittedName>
</protein>
<sequence>MRADVARVLACGPEEPWQPRTPRAPVFLRARPSFVYPGVKPLRPDQHQDVPFEDTASTVRRTSRELSPQPRGTRRVTLPEPARIARKRLGNNVRASGAFPQKTAALLRGTVALAHLLNPHVVVVVVFGVNVIRIDSKRGSR</sequence>
<name>A0ACB7SX65_HYAAI</name>
<organism evidence="1 2">
    <name type="scientific">Hyalomma asiaticum</name>
    <name type="common">Tick</name>
    <dbReference type="NCBI Taxonomy" id="266040"/>
    <lineage>
        <taxon>Eukaryota</taxon>
        <taxon>Metazoa</taxon>
        <taxon>Ecdysozoa</taxon>
        <taxon>Arthropoda</taxon>
        <taxon>Chelicerata</taxon>
        <taxon>Arachnida</taxon>
        <taxon>Acari</taxon>
        <taxon>Parasitiformes</taxon>
        <taxon>Ixodida</taxon>
        <taxon>Ixodoidea</taxon>
        <taxon>Ixodidae</taxon>
        <taxon>Hyalomminae</taxon>
        <taxon>Hyalomma</taxon>
    </lineage>
</organism>
<comment type="caution">
    <text evidence="1">The sequence shown here is derived from an EMBL/GenBank/DDBJ whole genome shotgun (WGS) entry which is preliminary data.</text>
</comment>
<keyword evidence="2" id="KW-1185">Reference proteome</keyword>
<dbReference type="Proteomes" id="UP000821845">
    <property type="component" value="Chromosome 2"/>
</dbReference>
<evidence type="ECO:0000313" key="1">
    <source>
        <dbReference type="EMBL" id="KAH6939230.1"/>
    </source>
</evidence>
<proteinExistence type="predicted"/>
<gene>
    <name evidence="1" type="ORF">HPB50_016549</name>
</gene>
<accession>A0ACB7SX65</accession>
<reference evidence="1" key="1">
    <citation type="submission" date="2020-05" db="EMBL/GenBank/DDBJ databases">
        <title>Large-scale comparative analyses of tick genomes elucidate their genetic diversity and vector capacities.</title>
        <authorList>
            <person name="Jia N."/>
            <person name="Wang J."/>
            <person name="Shi W."/>
            <person name="Du L."/>
            <person name="Sun Y."/>
            <person name="Zhan W."/>
            <person name="Jiang J."/>
            <person name="Wang Q."/>
            <person name="Zhang B."/>
            <person name="Ji P."/>
            <person name="Sakyi L.B."/>
            <person name="Cui X."/>
            <person name="Yuan T."/>
            <person name="Jiang B."/>
            <person name="Yang W."/>
            <person name="Lam T.T.-Y."/>
            <person name="Chang Q."/>
            <person name="Ding S."/>
            <person name="Wang X."/>
            <person name="Zhu J."/>
            <person name="Ruan X."/>
            <person name="Zhao L."/>
            <person name="Wei J."/>
            <person name="Que T."/>
            <person name="Du C."/>
            <person name="Cheng J."/>
            <person name="Dai P."/>
            <person name="Han X."/>
            <person name="Huang E."/>
            <person name="Gao Y."/>
            <person name="Liu J."/>
            <person name="Shao H."/>
            <person name="Ye R."/>
            <person name="Li L."/>
            <person name="Wei W."/>
            <person name="Wang X."/>
            <person name="Wang C."/>
            <person name="Yang T."/>
            <person name="Huo Q."/>
            <person name="Li W."/>
            <person name="Guo W."/>
            <person name="Chen H."/>
            <person name="Zhou L."/>
            <person name="Ni X."/>
            <person name="Tian J."/>
            <person name="Zhou Y."/>
            <person name="Sheng Y."/>
            <person name="Liu T."/>
            <person name="Pan Y."/>
            <person name="Xia L."/>
            <person name="Li J."/>
            <person name="Zhao F."/>
            <person name="Cao W."/>
        </authorList>
    </citation>
    <scope>NUCLEOTIDE SEQUENCE</scope>
    <source>
        <strain evidence="1">Hyas-2018</strain>
    </source>
</reference>
<dbReference type="EMBL" id="CM023482">
    <property type="protein sequence ID" value="KAH6939230.1"/>
    <property type="molecule type" value="Genomic_DNA"/>
</dbReference>
<evidence type="ECO:0000313" key="2">
    <source>
        <dbReference type="Proteomes" id="UP000821845"/>
    </source>
</evidence>